<dbReference type="OrthoDB" id="9810662at2"/>
<evidence type="ECO:0000313" key="8">
    <source>
        <dbReference type="EMBL" id="TFH93246.1"/>
    </source>
</evidence>
<comment type="caution">
    <text evidence="8">The sequence shown here is derived from an EMBL/GenBank/DDBJ whole genome shotgun (WGS) entry which is preliminary data.</text>
</comment>
<organism evidence="8 9">
    <name type="scientific">Vibrio ouci</name>
    <dbReference type="NCBI Taxonomy" id="2499078"/>
    <lineage>
        <taxon>Bacteria</taxon>
        <taxon>Pseudomonadati</taxon>
        <taxon>Pseudomonadota</taxon>
        <taxon>Gammaproteobacteria</taxon>
        <taxon>Vibrionales</taxon>
        <taxon>Vibrionaceae</taxon>
        <taxon>Vibrio</taxon>
    </lineage>
</organism>
<keyword evidence="2" id="KW-1003">Cell membrane</keyword>
<evidence type="ECO:0000256" key="3">
    <source>
        <dbReference type="ARBA" id="ARBA00022692"/>
    </source>
</evidence>
<evidence type="ECO:0000259" key="7">
    <source>
        <dbReference type="Pfam" id="PF00482"/>
    </source>
</evidence>
<keyword evidence="4 6" id="KW-1133">Transmembrane helix</keyword>
<feature type="domain" description="Type II secretion system protein GspF" evidence="7">
    <location>
        <begin position="142"/>
        <end position="270"/>
    </location>
</feature>
<dbReference type="GO" id="GO:0005886">
    <property type="term" value="C:plasma membrane"/>
    <property type="evidence" value="ECO:0007669"/>
    <property type="project" value="UniProtKB-SubCell"/>
</dbReference>
<sequence length="284" mass="30769">MILSIGIACLVLGAVGVIAGFLNATQYDIVKSRLDRVARFGAVQASRGGVLRWARNPKRTQKLAMLGYVSSQAESIFMTARASAMTVAGVVWFYSQQLSIDVGGFAQGVVIALIAGIAIDRALDWRVNVVRQEIAKNIPDALDLMVVCVSSGQSLEATFSTVGQEMKSISPSLSREWLVTATEMAVLDSPQVALINLDTRLALPEVNNMIVTMSQALKFGTPMAEALKLIASDNRQYHMLELEEWVGKIPAKMSFPLVVFIMLPVVVIIVAPMVLSLFQTLGQL</sequence>
<evidence type="ECO:0000256" key="6">
    <source>
        <dbReference type="SAM" id="Phobius"/>
    </source>
</evidence>
<dbReference type="AlphaFoldDB" id="A0A4Y8WKM9"/>
<gene>
    <name evidence="8" type="ORF">ELS82_02215</name>
</gene>
<keyword evidence="3 6" id="KW-0812">Transmembrane</keyword>
<dbReference type="EMBL" id="SATR01000002">
    <property type="protein sequence ID" value="TFH93246.1"/>
    <property type="molecule type" value="Genomic_DNA"/>
</dbReference>
<reference evidence="8 9" key="1">
    <citation type="submission" date="2019-01" db="EMBL/GenBank/DDBJ databases">
        <title>Vibrio BEI176 sp. nov, a marine bacterium isolated from China: eastern marignal seas.</title>
        <authorList>
            <person name="Li B."/>
        </authorList>
    </citation>
    <scope>NUCLEOTIDE SEQUENCE [LARGE SCALE GENOMIC DNA]</scope>
    <source>
        <strain evidence="8 9">BEI176</strain>
    </source>
</reference>
<proteinExistence type="predicted"/>
<dbReference type="PANTHER" id="PTHR35007:SF2">
    <property type="entry name" value="PILUS ASSEMBLE PROTEIN"/>
    <property type="match status" value="1"/>
</dbReference>
<accession>A0A4Y8WKM9</accession>
<feature type="transmembrane region" description="Helical" evidence="6">
    <location>
        <begin position="257"/>
        <end position="278"/>
    </location>
</feature>
<keyword evidence="9" id="KW-1185">Reference proteome</keyword>
<evidence type="ECO:0000256" key="1">
    <source>
        <dbReference type="ARBA" id="ARBA00004651"/>
    </source>
</evidence>
<name>A0A4Y8WKM9_9VIBR</name>
<evidence type="ECO:0000256" key="2">
    <source>
        <dbReference type="ARBA" id="ARBA00022475"/>
    </source>
</evidence>
<dbReference type="Proteomes" id="UP000297753">
    <property type="component" value="Unassembled WGS sequence"/>
</dbReference>
<protein>
    <submittedName>
        <fullName evidence="8">Type II secretion system F family protein</fullName>
    </submittedName>
</protein>
<comment type="subcellular location">
    <subcellularLocation>
        <location evidence="1">Cell membrane</location>
        <topology evidence="1">Multi-pass membrane protein</topology>
    </subcellularLocation>
</comment>
<evidence type="ECO:0000313" key="9">
    <source>
        <dbReference type="Proteomes" id="UP000297753"/>
    </source>
</evidence>
<dbReference type="PANTHER" id="PTHR35007">
    <property type="entry name" value="INTEGRAL MEMBRANE PROTEIN-RELATED"/>
    <property type="match status" value="1"/>
</dbReference>
<keyword evidence="5 6" id="KW-0472">Membrane</keyword>
<dbReference type="Pfam" id="PF00482">
    <property type="entry name" value="T2SSF"/>
    <property type="match status" value="1"/>
</dbReference>
<dbReference type="RefSeq" id="WP_134834028.1">
    <property type="nucleotide sequence ID" value="NZ_SATR01000002.1"/>
</dbReference>
<evidence type="ECO:0000256" key="5">
    <source>
        <dbReference type="ARBA" id="ARBA00023136"/>
    </source>
</evidence>
<feature type="transmembrane region" description="Helical" evidence="6">
    <location>
        <begin position="100"/>
        <end position="119"/>
    </location>
</feature>
<dbReference type="InterPro" id="IPR018076">
    <property type="entry name" value="T2SS_GspF_dom"/>
</dbReference>
<evidence type="ECO:0000256" key="4">
    <source>
        <dbReference type="ARBA" id="ARBA00022989"/>
    </source>
</evidence>